<reference evidence="3" key="2">
    <citation type="journal article" date="2019" name="Mol. Plant Microbe Interact.">
        <title>Genome sequence resources for four phytopathogenic fungi from the Colletotrichum orbiculare species complex.</title>
        <authorList>
            <person name="Gan P."/>
            <person name="Tsushima A."/>
            <person name="Narusaka M."/>
            <person name="Narusaka Y."/>
            <person name="Takano Y."/>
            <person name="Kubo Y."/>
            <person name="Shirasu K."/>
        </authorList>
    </citation>
    <scope>GENOME REANNOTATION</scope>
    <source>
        <strain evidence="3">104-T / ATCC 96160 / CBS 514.97 / LARS 414 / MAFF 240422</strain>
    </source>
</reference>
<protein>
    <submittedName>
        <fullName evidence="2">Uncharacterized protein</fullName>
    </submittedName>
</protein>
<dbReference type="Proteomes" id="UP000014480">
    <property type="component" value="Unassembled WGS sequence"/>
</dbReference>
<feature type="region of interest" description="Disordered" evidence="1">
    <location>
        <begin position="73"/>
        <end position="96"/>
    </location>
</feature>
<dbReference type="EMBL" id="AMCV02000003">
    <property type="protein sequence ID" value="TDZ24960.1"/>
    <property type="molecule type" value="Genomic_DNA"/>
</dbReference>
<dbReference type="AlphaFoldDB" id="A0A484G510"/>
<sequence length="96" mass="10607">MEDVSDTQAVQRSASTDCRKLKRPLVHLETFLGDTDNDLAPLKFQLMSTRPNGRSKGMARQLLKVINDDGDRLSAEQQTANALQRARPARPQAASS</sequence>
<proteinExistence type="predicted"/>
<accession>A0A484G510</accession>
<comment type="caution">
    <text evidence="2">The sequence shown here is derived from an EMBL/GenBank/DDBJ whole genome shotgun (WGS) entry which is preliminary data.</text>
</comment>
<reference evidence="3" key="1">
    <citation type="journal article" date="2013" name="New Phytol.">
        <title>Comparative genomic and transcriptomic analyses reveal the hemibiotrophic stage shift of Colletotrichum fungi.</title>
        <authorList>
            <person name="Gan P."/>
            <person name="Ikeda K."/>
            <person name="Irieda H."/>
            <person name="Narusaka M."/>
            <person name="O'Connell R.J."/>
            <person name="Narusaka Y."/>
            <person name="Takano Y."/>
            <person name="Kubo Y."/>
            <person name="Shirasu K."/>
        </authorList>
    </citation>
    <scope>NUCLEOTIDE SEQUENCE [LARGE SCALE GENOMIC DNA]</scope>
    <source>
        <strain evidence="3">104-T / ATCC 96160 / CBS 514.97 / LARS 414 / MAFF 240422</strain>
    </source>
</reference>
<keyword evidence="3" id="KW-1185">Reference proteome</keyword>
<feature type="compositionally biased region" description="Low complexity" evidence="1">
    <location>
        <begin position="80"/>
        <end position="96"/>
    </location>
</feature>
<evidence type="ECO:0000313" key="3">
    <source>
        <dbReference type="Proteomes" id="UP000014480"/>
    </source>
</evidence>
<name>A0A484G510_COLOR</name>
<evidence type="ECO:0000313" key="2">
    <source>
        <dbReference type="EMBL" id="TDZ24960.1"/>
    </source>
</evidence>
<evidence type="ECO:0000256" key="1">
    <source>
        <dbReference type="SAM" id="MobiDB-lite"/>
    </source>
</evidence>
<gene>
    <name evidence="2" type="ORF">Cob_v002119</name>
</gene>
<organism evidence="2 3">
    <name type="scientific">Colletotrichum orbiculare (strain 104-T / ATCC 96160 / CBS 514.97 / LARS 414 / MAFF 240422)</name>
    <name type="common">Cucumber anthracnose fungus</name>
    <name type="synonym">Colletotrichum lagenarium</name>
    <dbReference type="NCBI Taxonomy" id="1213857"/>
    <lineage>
        <taxon>Eukaryota</taxon>
        <taxon>Fungi</taxon>
        <taxon>Dikarya</taxon>
        <taxon>Ascomycota</taxon>
        <taxon>Pezizomycotina</taxon>
        <taxon>Sordariomycetes</taxon>
        <taxon>Hypocreomycetidae</taxon>
        <taxon>Glomerellales</taxon>
        <taxon>Glomerellaceae</taxon>
        <taxon>Colletotrichum</taxon>
        <taxon>Colletotrichum orbiculare species complex</taxon>
    </lineage>
</organism>